<dbReference type="PANTHER" id="PTHR36973">
    <property type="entry name" value="SLL1456 PROTEIN-RELATED"/>
    <property type="match status" value="1"/>
</dbReference>
<accession>A0ABY6E2Y6</accession>
<gene>
    <name evidence="2" type="ORF">N8I84_21680</name>
</gene>
<feature type="domain" description="Methyltransferase FkbM" evidence="1">
    <location>
        <begin position="48"/>
        <end position="217"/>
    </location>
</feature>
<keyword evidence="2" id="KW-0808">Transferase</keyword>
<reference evidence="2" key="1">
    <citation type="submission" date="2022-10" db="EMBL/GenBank/DDBJ databases">
        <authorList>
            <person name="Mo P."/>
        </authorList>
    </citation>
    <scope>NUCLEOTIDE SEQUENCE</scope>
    <source>
        <strain evidence="2">HUAS 13-4</strain>
    </source>
</reference>
<dbReference type="SUPFAM" id="SSF53335">
    <property type="entry name" value="S-adenosyl-L-methionine-dependent methyltransferases"/>
    <property type="match status" value="1"/>
</dbReference>
<dbReference type="Proteomes" id="UP001061298">
    <property type="component" value="Chromosome"/>
</dbReference>
<evidence type="ECO:0000313" key="2">
    <source>
        <dbReference type="EMBL" id="UXY21005.1"/>
    </source>
</evidence>
<dbReference type="RefSeq" id="WP_263231040.1">
    <property type="nucleotide sequence ID" value="NZ_CP106793.1"/>
</dbReference>
<protein>
    <submittedName>
        <fullName evidence="2">FkbM family methyltransferase</fullName>
    </submittedName>
</protein>
<dbReference type="PANTHER" id="PTHR36973:SF4">
    <property type="entry name" value="NODULATION PROTEIN"/>
    <property type="match status" value="1"/>
</dbReference>
<organism evidence="2 3">
    <name type="scientific">Streptomyces cynarae</name>
    <dbReference type="NCBI Taxonomy" id="2981134"/>
    <lineage>
        <taxon>Bacteria</taxon>
        <taxon>Bacillati</taxon>
        <taxon>Actinomycetota</taxon>
        <taxon>Actinomycetes</taxon>
        <taxon>Kitasatosporales</taxon>
        <taxon>Streptomycetaceae</taxon>
        <taxon>Streptomyces</taxon>
    </lineage>
</organism>
<dbReference type="InterPro" id="IPR006342">
    <property type="entry name" value="FkbM_mtfrase"/>
</dbReference>
<name>A0ABY6E2Y6_9ACTN</name>
<dbReference type="Gene3D" id="3.40.50.150">
    <property type="entry name" value="Vaccinia Virus protein VP39"/>
    <property type="match status" value="1"/>
</dbReference>
<evidence type="ECO:0000259" key="1">
    <source>
        <dbReference type="Pfam" id="PF05050"/>
    </source>
</evidence>
<sequence length="243" mass="27396">MALHKTILRRARKSIRRLGVDLVRYPQESLNSCVVRLLEAHRVDLVLDVGANSGQYASMLRRLGYQGRMVSFEPLQEPFRRLRQTAANDPLWTVISCAVGDTSMSVTVNVAGNSGASSSVLPMLPRHVKAAPHSRYVGREEVQQHRLDEMWSEFVRTGDRVFLKMDVQGYERNVLRGAGERLDDCTGLQLEASLVPLYDGGMLYREALDLVEKHDFSLMSVLPGFHNPGTGQMYQCDLVCFRE</sequence>
<dbReference type="InterPro" id="IPR053188">
    <property type="entry name" value="FkbM_Methyltransferase"/>
</dbReference>
<dbReference type="NCBIfam" id="TIGR01444">
    <property type="entry name" value="fkbM_fam"/>
    <property type="match status" value="1"/>
</dbReference>
<evidence type="ECO:0000313" key="3">
    <source>
        <dbReference type="Proteomes" id="UP001061298"/>
    </source>
</evidence>
<dbReference type="InterPro" id="IPR029063">
    <property type="entry name" value="SAM-dependent_MTases_sf"/>
</dbReference>
<proteinExistence type="predicted"/>
<dbReference type="Pfam" id="PF05050">
    <property type="entry name" value="Methyltransf_21"/>
    <property type="match status" value="1"/>
</dbReference>
<keyword evidence="2" id="KW-0489">Methyltransferase</keyword>
<dbReference type="GO" id="GO:0008168">
    <property type="term" value="F:methyltransferase activity"/>
    <property type="evidence" value="ECO:0007669"/>
    <property type="project" value="UniProtKB-KW"/>
</dbReference>
<keyword evidence="3" id="KW-1185">Reference proteome</keyword>
<dbReference type="GO" id="GO:0032259">
    <property type="term" value="P:methylation"/>
    <property type="evidence" value="ECO:0007669"/>
    <property type="project" value="UniProtKB-KW"/>
</dbReference>
<dbReference type="EMBL" id="CP106793">
    <property type="protein sequence ID" value="UXY21005.1"/>
    <property type="molecule type" value="Genomic_DNA"/>
</dbReference>